<evidence type="ECO:0000256" key="1">
    <source>
        <dbReference type="ARBA" id="ARBA00004196"/>
    </source>
</evidence>
<dbReference type="GeneID" id="83055073"/>
<proteinExistence type="inferred from homology"/>
<dbReference type="EMBL" id="WBKH01000008">
    <property type="protein sequence ID" value="KAB1477602.1"/>
    <property type="molecule type" value="Genomic_DNA"/>
</dbReference>
<feature type="signal peptide" evidence="5">
    <location>
        <begin position="1"/>
        <end position="22"/>
    </location>
</feature>
<keyword evidence="4 5" id="KW-0732">Signal</keyword>
<evidence type="ECO:0000256" key="5">
    <source>
        <dbReference type="SAM" id="SignalP"/>
    </source>
</evidence>
<dbReference type="PROSITE" id="PS50983">
    <property type="entry name" value="FE_B12_PBP"/>
    <property type="match status" value="1"/>
</dbReference>
<dbReference type="InterPro" id="IPR051313">
    <property type="entry name" value="Bact_iron-sidero_bind"/>
</dbReference>
<dbReference type="AlphaFoldDB" id="A0A833FH30"/>
<feature type="chain" id="PRO_5033028416" evidence="5">
    <location>
        <begin position="23"/>
        <end position="316"/>
    </location>
</feature>
<protein>
    <submittedName>
        <fullName evidence="7">ABC transporter substrate-binding protein</fullName>
    </submittedName>
</protein>
<dbReference type="Proteomes" id="UP000434554">
    <property type="component" value="Unassembled WGS sequence"/>
</dbReference>
<organism evidence="7 8">
    <name type="scientific">Veillonella seminalis</name>
    <dbReference type="NCBI Taxonomy" id="1502943"/>
    <lineage>
        <taxon>Bacteria</taxon>
        <taxon>Bacillati</taxon>
        <taxon>Bacillota</taxon>
        <taxon>Negativicutes</taxon>
        <taxon>Veillonellales</taxon>
        <taxon>Veillonellaceae</taxon>
        <taxon>Veillonella</taxon>
    </lineage>
</organism>
<dbReference type="RefSeq" id="WP_127007818.1">
    <property type="nucleotide sequence ID" value="NZ_RQUZ01000006.1"/>
</dbReference>
<accession>A0A833FH30</accession>
<dbReference type="GO" id="GO:1901678">
    <property type="term" value="P:iron coordination entity transport"/>
    <property type="evidence" value="ECO:0007669"/>
    <property type="project" value="UniProtKB-ARBA"/>
</dbReference>
<feature type="domain" description="Fe/B12 periplasmic-binding" evidence="6">
    <location>
        <begin position="53"/>
        <end position="313"/>
    </location>
</feature>
<dbReference type="PANTHER" id="PTHR30532:SF1">
    <property type="entry name" value="IRON(3+)-HYDROXAMATE-BINDING PROTEIN FHUD"/>
    <property type="match status" value="1"/>
</dbReference>
<dbReference type="PROSITE" id="PS51257">
    <property type="entry name" value="PROKAR_LIPOPROTEIN"/>
    <property type="match status" value="1"/>
</dbReference>
<dbReference type="SUPFAM" id="SSF53807">
    <property type="entry name" value="Helical backbone' metal receptor"/>
    <property type="match status" value="1"/>
</dbReference>
<evidence type="ECO:0000256" key="3">
    <source>
        <dbReference type="ARBA" id="ARBA00022448"/>
    </source>
</evidence>
<dbReference type="InterPro" id="IPR002491">
    <property type="entry name" value="ABC_transptr_periplasmic_BD"/>
</dbReference>
<evidence type="ECO:0000256" key="2">
    <source>
        <dbReference type="ARBA" id="ARBA00008814"/>
    </source>
</evidence>
<comment type="subcellular location">
    <subcellularLocation>
        <location evidence="1">Cell envelope</location>
    </subcellularLocation>
</comment>
<evidence type="ECO:0000256" key="4">
    <source>
        <dbReference type="ARBA" id="ARBA00022729"/>
    </source>
</evidence>
<dbReference type="Pfam" id="PF01497">
    <property type="entry name" value="Peripla_BP_2"/>
    <property type="match status" value="1"/>
</dbReference>
<evidence type="ECO:0000313" key="7">
    <source>
        <dbReference type="EMBL" id="KAB1477602.1"/>
    </source>
</evidence>
<comment type="caution">
    <text evidence="7">The sequence shown here is derived from an EMBL/GenBank/DDBJ whole genome shotgun (WGS) entry which is preliminary data.</text>
</comment>
<evidence type="ECO:0000259" key="6">
    <source>
        <dbReference type="PROSITE" id="PS50983"/>
    </source>
</evidence>
<dbReference type="Gene3D" id="3.40.50.1980">
    <property type="entry name" value="Nitrogenase molybdenum iron protein domain"/>
    <property type="match status" value="2"/>
</dbReference>
<name>A0A833FH30_9FIRM</name>
<evidence type="ECO:0000313" key="8">
    <source>
        <dbReference type="Proteomes" id="UP000434554"/>
    </source>
</evidence>
<gene>
    <name evidence="7" type="ORF">F8R14_08200</name>
</gene>
<comment type="similarity">
    <text evidence="2">Belongs to the bacterial solute-binding protein 8 family.</text>
</comment>
<dbReference type="GO" id="GO:0030288">
    <property type="term" value="C:outer membrane-bounded periplasmic space"/>
    <property type="evidence" value="ECO:0007669"/>
    <property type="project" value="TreeGrafter"/>
</dbReference>
<reference evidence="7 8" key="1">
    <citation type="submission" date="2019-09" db="EMBL/GenBank/DDBJ databases">
        <title>Draft genome sequence of 3 type strains from the CCUG.</title>
        <authorList>
            <person name="Pineiro-Iglesias B."/>
            <person name="Tunovic T."/>
            <person name="Unosson C."/>
            <person name="Inganas E."/>
            <person name="Ohlen M."/>
            <person name="Cardew S."/>
            <person name="Jensie-Markopoulos S."/>
            <person name="Salva-Serra F."/>
            <person name="Jaen-Luchoro D."/>
            <person name="Karlsson R."/>
            <person name="Svensson-Stadler L."/>
            <person name="Chun J."/>
            <person name="Moore E."/>
        </authorList>
    </citation>
    <scope>NUCLEOTIDE SEQUENCE [LARGE SCALE GENOMIC DNA]</scope>
    <source>
        <strain evidence="7 8">CCUG 65427</strain>
    </source>
</reference>
<sequence>MKKFSRLTIIVMAMTVIMTLLAGCGKTDSTSSNETRTLTYKNQTYTVPAKPERIAVLSNSLLYFLDAVDGKSVSRVETTDELPANLKELPSLGQTANINMEQLLGLKPDLVIGLSNQHGKYEGQLQSNKLPYILIAYDGIKDNVPLLQFLGQLTNHEDKAKEVIAQYNGKIDKVKAAIKDVPPARVAVLRATGKAVTAETTLAVTAAIVEELGMQNVVLQHGDFDKSAKTIPYSLETLASDDPDIIFIATMGKKDEITKTMEKEMTSNPAWQNLKAVKNGKVFYLPSNWFLLNPGLHTPDAMAELVKMAYGIDVTF</sequence>
<dbReference type="PANTHER" id="PTHR30532">
    <property type="entry name" value="IRON III DICITRATE-BINDING PERIPLASMIC PROTEIN"/>
    <property type="match status" value="1"/>
</dbReference>
<keyword evidence="3" id="KW-0813">Transport</keyword>